<sequence>MNIVNSVAVAVTLAAGLVAAPLVRAESPTMSPGFISAVASELKWADAPTIGPGAQIAVIEGDLKQAVPITFRLKLPPGFKIGVHTHPGFERVTVMSGAFYFATGDKFDSAKAKAYMPGDVVMIPSGMPMYAETRQEGAILQVHGTGPWGTHYLDPKDDPRKK</sequence>
<dbReference type="Proteomes" id="UP000813068">
    <property type="component" value="Unassembled WGS sequence"/>
</dbReference>
<proteinExistence type="predicted"/>
<evidence type="ECO:0000313" key="2">
    <source>
        <dbReference type="Proteomes" id="UP000813068"/>
    </source>
</evidence>
<organism evidence="1 2">
    <name type="scientific">Geopseudomonas aromaticivorans</name>
    <dbReference type="NCBI Taxonomy" id="2849492"/>
    <lineage>
        <taxon>Bacteria</taxon>
        <taxon>Pseudomonadati</taxon>
        <taxon>Pseudomonadota</taxon>
        <taxon>Gammaproteobacteria</taxon>
        <taxon>Pseudomonadales</taxon>
        <taxon>Pseudomonadaceae</taxon>
        <taxon>Geopseudomonas</taxon>
    </lineage>
</organism>
<dbReference type="RefSeq" id="WP_217679526.1">
    <property type="nucleotide sequence ID" value="NZ_JAHRGL010000002.1"/>
</dbReference>
<dbReference type="EMBL" id="JAHRGL010000002">
    <property type="protein sequence ID" value="MBV2131614.1"/>
    <property type="molecule type" value="Genomic_DNA"/>
</dbReference>
<comment type="caution">
    <text evidence="1">The sequence shown here is derived from an EMBL/GenBank/DDBJ whole genome shotgun (WGS) entry which is preliminary data.</text>
</comment>
<gene>
    <name evidence="1" type="ORF">KRX52_02245</name>
</gene>
<dbReference type="CDD" id="cd06989">
    <property type="entry name" value="cupin_DRT102"/>
    <property type="match status" value="1"/>
</dbReference>
<protein>
    <submittedName>
        <fullName evidence="1">Cupin domain-containing protein</fullName>
    </submittedName>
</protein>
<accession>A0ABS6MT91</accession>
<evidence type="ECO:0000313" key="1">
    <source>
        <dbReference type="EMBL" id="MBV2131614.1"/>
    </source>
</evidence>
<reference evidence="1 2" key="1">
    <citation type="submission" date="2021-06" db="EMBL/GenBank/DDBJ databases">
        <title>Differences between aerobic and microaerobic xylene degrading microbial communities.</title>
        <authorList>
            <person name="Banerjee S."/>
            <person name="Tancsics A."/>
        </authorList>
    </citation>
    <scope>NUCLEOTIDE SEQUENCE [LARGE SCALE GENOMIC DNA]</scope>
    <source>
        <strain evidence="1 2">MAP12</strain>
    </source>
</reference>
<keyword evidence="2" id="KW-1185">Reference proteome</keyword>
<name>A0ABS6MT91_9GAMM</name>